<keyword evidence="10" id="KW-0472">Membrane</keyword>
<evidence type="ECO:0000256" key="10">
    <source>
        <dbReference type="SAM" id="Phobius"/>
    </source>
</evidence>
<keyword evidence="7" id="KW-0067">ATP-binding</keyword>
<dbReference type="Gene3D" id="1.20.5.1930">
    <property type="match status" value="1"/>
</dbReference>
<dbReference type="PANTHER" id="PTHR24421:SF10">
    <property type="entry name" value="NITRATE_NITRITE SENSOR PROTEIN NARQ"/>
    <property type="match status" value="1"/>
</dbReference>
<dbReference type="InterPro" id="IPR011712">
    <property type="entry name" value="Sig_transdc_His_kin_sub3_dim/P"/>
</dbReference>
<accession>A0A4U3MDT4</accession>
<feature type="region of interest" description="Disordered" evidence="9">
    <location>
        <begin position="14"/>
        <end position="38"/>
    </location>
</feature>
<gene>
    <name evidence="13" type="ORF">FDA94_23475</name>
</gene>
<evidence type="ECO:0000259" key="12">
    <source>
        <dbReference type="Pfam" id="PF07730"/>
    </source>
</evidence>
<dbReference type="Pfam" id="PF02518">
    <property type="entry name" value="HATPase_c"/>
    <property type="match status" value="1"/>
</dbReference>
<dbReference type="InterPro" id="IPR003594">
    <property type="entry name" value="HATPase_dom"/>
</dbReference>
<feature type="transmembrane region" description="Helical" evidence="10">
    <location>
        <begin position="512"/>
        <end position="530"/>
    </location>
</feature>
<evidence type="ECO:0000256" key="6">
    <source>
        <dbReference type="ARBA" id="ARBA00022777"/>
    </source>
</evidence>
<dbReference type="InterPro" id="IPR036890">
    <property type="entry name" value="HATPase_C_sf"/>
</dbReference>
<dbReference type="PANTHER" id="PTHR24421">
    <property type="entry name" value="NITRATE/NITRITE SENSOR PROTEIN NARX-RELATED"/>
    <property type="match status" value="1"/>
</dbReference>
<dbReference type="Gene3D" id="3.30.565.10">
    <property type="entry name" value="Histidine kinase-like ATPase, C-terminal domain"/>
    <property type="match status" value="1"/>
</dbReference>
<keyword evidence="14" id="KW-1185">Reference proteome</keyword>
<dbReference type="GO" id="GO:0005524">
    <property type="term" value="F:ATP binding"/>
    <property type="evidence" value="ECO:0007669"/>
    <property type="project" value="UniProtKB-KW"/>
</dbReference>
<dbReference type="OrthoDB" id="5241729at2"/>
<evidence type="ECO:0000256" key="3">
    <source>
        <dbReference type="ARBA" id="ARBA00022553"/>
    </source>
</evidence>
<organism evidence="13 14">
    <name type="scientific">Herbidospora galbida</name>
    <dbReference type="NCBI Taxonomy" id="2575442"/>
    <lineage>
        <taxon>Bacteria</taxon>
        <taxon>Bacillati</taxon>
        <taxon>Actinomycetota</taxon>
        <taxon>Actinomycetes</taxon>
        <taxon>Streptosporangiales</taxon>
        <taxon>Streptosporangiaceae</taxon>
        <taxon>Herbidospora</taxon>
    </lineage>
</organism>
<feature type="transmembrane region" description="Helical" evidence="10">
    <location>
        <begin position="55"/>
        <end position="78"/>
    </location>
</feature>
<feature type="domain" description="Histidine kinase/HSP90-like ATPase" evidence="11">
    <location>
        <begin position="363"/>
        <end position="444"/>
    </location>
</feature>
<keyword evidence="8" id="KW-0902">Two-component regulatory system</keyword>
<keyword evidence="4" id="KW-0808">Transferase</keyword>
<feature type="transmembrane region" description="Helical" evidence="10">
    <location>
        <begin position="177"/>
        <end position="195"/>
    </location>
</feature>
<feature type="domain" description="Signal transduction histidine kinase subgroup 3 dimerisation and phosphoacceptor" evidence="12">
    <location>
        <begin position="260"/>
        <end position="327"/>
    </location>
</feature>
<comment type="caution">
    <text evidence="13">The sequence shown here is derived from an EMBL/GenBank/DDBJ whole genome shotgun (WGS) entry which is preliminary data.</text>
</comment>
<feature type="transmembrane region" description="Helical" evidence="10">
    <location>
        <begin position="201"/>
        <end position="220"/>
    </location>
</feature>
<evidence type="ECO:0000259" key="11">
    <source>
        <dbReference type="Pfam" id="PF02518"/>
    </source>
</evidence>
<keyword evidence="5" id="KW-0547">Nucleotide-binding</keyword>
<comment type="catalytic activity">
    <reaction evidence="1">
        <text>ATP + protein L-histidine = ADP + protein N-phospho-L-histidine.</text>
        <dbReference type="EC" id="2.7.13.3"/>
    </reaction>
</comment>
<feature type="transmembrane region" description="Helical" evidence="10">
    <location>
        <begin position="84"/>
        <end position="103"/>
    </location>
</feature>
<dbReference type="EMBL" id="SZQA01000024">
    <property type="protein sequence ID" value="TKK85866.1"/>
    <property type="molecule type" value="Genomic_DNA"/>
</dbReference>
<dbReference type="GO" id="GO:0016020">
    <property type="term" value="C:membrane"/>
    <property type="evidence" value="ECO:0007669"/>
    <property type="project" value="InterPro"/>
</dbReference>
<dbReference type="CDD" id="cd16917">
    <property type="entry name" value="HATPase_UhpB-NarQ-NarX-like"/>
    <property type="match status" value="1"/>
</dbReference>
<evidence type="ECO:0000256" key="1">
    <source>
        <dbReference type="ARBA" id="ARBA00000085"/>
    </source>
</evidence>
<dbReference type="GO" id="GO:0000155">
    <property type="term" value="F:phosphorelay sensor kinase activity"/>
    <property type="evidence" value="ECO:0007669"/>
    <property type="project" value="InterPro"/>
</dbReference>
<dbReference type="EC" id="2.7.13.3" evidence="2"/>
<sequence length="544" mass="58762">MMIAMARTVEIREVGGNASGDPSGVEETPPPSGGFVHSPRRPRAVRLMRMKQIRALGHGLALAALVVVQIPVALVAILGVLVSTVAGMVFLLEPSVRLIRFMAGIDRRLMRRWVGVDIPTPYRPRPPALVRARDGYYHHKGKRYRTATSPHIDRMLAWVITDPATWRELVWIILDPWTRSVLTFGPTFVIGWGVYLTVVEGLYWGLALSVVAFFLAPAALKNYALYALALLGPTANTQLVGQVNRLNQVRADQLDLQAAELRRIERDLHDGAQARMVAVGMTIGAAEQLVDTDPAAAKALLAKARESSATALQELRQLVRGIHPPVLAERGLGDAIRALALDSPLKVKVQADLLERPESPVESAVYFAVSELLANASRYASKVAIDISRRGRALRVTVTDDGPGGAKAVPGGGLAGIERRLAAFDGVLALSSPPGGGTTATIEVLDALPGGEDVEPVNALPKGWRGLLYGVCWSLCWLPLFPQGLVATFMLIFQPEERSWFLALYMPPPFQWPTVAFMIALGAIMLATGIRLNPASNRVPGGVC</sequence>
<dbReference type="InterPro" id="IPR050482">
    <property type="entry name" value="Sensor_HK_TwoCompSys"/>
</dbReference>
<evidence type="ECO:0000256" key="9">
    <source>
        <dbReference type="SAM" id="MobiDB-lite"/>
    </source>
</evidence>
<evidence type="ECO:0000256" key="5">
    <source>
        <dbReference type="ARBA" id="ARBA00022741"/>
    </source>
</evidence>
<keyword evidence="3" id="KW-0597">Phosphoprotein</keyword>
<evidence type="ECO:0000256" key="7">
    <source>
        <dbReference type="ARBA" id="ARBA00022840"/>
    </source>
</evidence>
<evidence type="ECO:0000313" key="14">
    <source>
        <dbReference type="Proteomes" id="UP000308705"/>
    </source>
</evidence>
<evidence type="ECO:0000256" key="4">
    <source>
        <dbReference type="ARBA" id="ARBA00022679"/>
    </source>
</evidence>
<proteinExistence type="predicted"/>
<reference evidence="13 14" key="1">
    <citation type="submission" date="2019-04" db="EMBL/GenBank/DDBJ databases">
        <title>Herbidospora sp. NEAU-GS14.nov., a novel actinomycete isolated from soil.</title>
        <authorList>
            <person name="Han L."/>
        </authorList>
    </citation>
    <scope>NUCLEOTIDE SEQUENCE [LARGE SCALE GENOMIC DNA]</scope>
    <source>
        <strain evidence="13 14">NEAU-GS14</strain>
    </source>
</reference>
<dbReference type="Pfam" id="PF07730">
    <property type="entry name" value="HisKA_3"/>
    <property type="match status" value="1"/>
</dbReference>
<keyword evidence="10" id="KW-1133">Transmembrane helix</keyword>
<dbReference type="SUPFAM" id="SSF55874">
    <property type="entry name" value="ATPase domain of HSP90 chaperone/DNA topoisomerase II/histidine kinase"/>
    <property type="match status" value="1"/>
</dbReference>
<evidence type="ECO:0000256" key="8">
    <source>
        <dbReference type="ARBA" id="ARBA00023012"/>
    </source>
</evidence>
<evidence type="ECO:0000256" key="2">
    <source>
        <dbReference type="ARBA" id="ARBA00012438"/>
    </source>
</evidence>
<keyword evidence="6 13" id="KW-0418">Kinase</keyword>
<evidence type="ECO:0000313" key="13">
    <source>
        <dbReference type="EMBL" id="TKK85866.1"/>
    </source>
</evidence>
<keyword evidence="10" id="KW-0812">Transmembrane</keyword>
<dbReference type="GO" id="GO:0046983">
    <property type="term" value="F:protein dimerization activity"/>
    <property type="evidence" value="ECO:0007669"/>
    <property type="project" value="InterPro"/>
</dbReference>
<dbReference type="AlphaFoldDB" id="A0A4U3MDT4"/>
<name>A0A4U3MDT4_9ACTN</name>
<dbReference type="Proteomes" id="UP000308705">
    <property type="component" value="Unassembled WGS sequence"/>
</dbReference>
<feature type="transmembrane region" description="Helical" evidence="10">
    <location>
        <begin position="467"/>
        <end position="492"/>
    </location>
</feature>
<protein>
    <recommendedName>
        <fullName evidence="2">histidine kinase</fullName>
        <ecNumber evidence="2">2.7.13.3</ecNumber>
    </recommendedName>
</protein>